<feature type="coiled-coil region" evidence="1">
    <location>
        <begin position="50"/>
        <end position="91"/>
    </location>
</feature>
<sequence length="161" mass="18853">MATLYELTEEYRQLLDMMEDDSVDPEVLKDTLEGVDGELEIKAENCAKVMTELGGKIDLIDREMERLKQKKDVLNNNIKRIKQQIEKSMIDTGKRKFKTDLFSFGIQKNPPAVVIDQEDQIPEEYWVAQEPKLNRTAIKQWLKENEADWAHLTQTESLRIR</sequence>
<comment type="caution">
    <text evidence="2">The sequence shown here is derived from an EMBL/GenBank/DDBJ whole genome shotgun (WGS) entry which is preliminary data.</text>
</comment>
<dbReference type="AlphaFoldDB" id="A0A391NXH6"/>
<keyword evidence="1" id="KW-0175">Coiled coil</keyword>
<evidence type="ECO:0000313" key="2">
    <source>
        <dbReference type="EMBL" id="GCA66044.1"/>
    </source>
</evidence>
<proteinExistence type="predicted"/>
<gene>
    <name evidence="2" type="ORF">KGMB01110_04800</name>
</gene>
<evidence type="ECO:0008006" key="4">
    <source>
        <dbReference type="Google" id="ProtNLM"/>
    </source>
</evidence>
<accession>A0A391NXH6</accession>
<evidence type="ECO:0000256" key="1">
    <source>
        <dbReference type="SAM" id="Coils"/>
    </source>
</evidence>
<reference evidence="3" key="1">
    <citation type="submission" date="2018-09" db="EMBL/GenBank/DDBJ databases">
        <title>Draft Genome Sequence of Mediterraneibacter sp. KCTC 15684.</title>
        <authorList>
            <person name="Kim J.S."/>
            <person name="Han K.I."/>
            <person name="Suh M.K."/>
            <person name="Lee K.C."/>
            <person name="Eom M.K."/>
            <person name="Lee J.H."/>
            <person name="Park S.H."/>
            <person name="Kang S.W."/>
            <person name="Park J.E."/>
            <person name="Oh B.S."/>
            <person name="Yu S.Y."/>
            <person name="Choi S.H."/>
            <person name="Lee D.H."/>
            <person name="Yoon H."/>
            <person name="Kim B."/>
            <person name="Yang S.J."/>
            <person name="Lee J.S."/>
        </authorList>
    </citation>
    <scope>NUCLEOTIDE SEQUENCE [LARGE SCALE GENOMIC DNA]</scope>
    <source>
        <strain evidence="3">KCTC 15684</strain>
    </source>
</reference>
<dbReference type="Proteomes" id="UP000265643">
    <property type="component" value="Unassembled WGS sequence"/>
</dbReference>
<evidence type="ECO:0000313" key="3">
    <source>
        <dbReference type="Proteomes" id="UP000265643"/>
    </source>
</evidence>
<protein>
    <recommendedName>
        <fullName evidence="4">Siphovirus Gp157 family protein</fullName>
    </recommendedName>
</protein>
<dbReference type="RefSeq" id="WP_119297448.1">
    <property type="nucleotide sequence ID" value="NZ_BHGK01000001.1"/>
</dbReference>
<dbReference type="EMBL" id="BHGK01000001">
    <property type="protein sequence ID" value="GCA66044.1"/>
    <property type="molecule type" value="Genomic_DNA"/>
</dbReference>
<dbReference type="Pfam" id="PF05565">
    <property type="entry name" value="Sipho_Gp157"/>
    <property type="match status" value="1"/>
</dbReference>
<organism evidence="2 3">
    <name type="scientific">Mediterraneibacter butyricigenes</name>
    <dbReference type="NCBI Taxonomy" id="2316025"/>
    <lineage>
        <taxon>Bacteria</taxon>
        <taxon>Bacillati</taxon>
        <taxon>Bacillota</taxon>
        <taxon>Clostridia</taxon>
        <taxon>Lachnospirales</taxon>
        <taxon>Lachnospiraceae</taxon>
        <taxon>Mediterraneibacter</taxon>
    </lineage>
</organism>
<name>A0A391NXH6_9FIRM</name>
<keyword evidence="3" id="KW-1185">Reference proteome</keyword>
<dbReference type="InterPro" id="IPR008840">
    <property type="entry name" value="Sipho_Gp157"/>
</dbReference>